<name>A0A918WR91_STRCJ</name>
<comment type="caution">
    <text evidence="2">The sequence shown here is derived from an EMBL/GenBank/DDBJ whole genome shotgun (WGS) entry which is preliminary data.</text>
</comment>
<feature type="compositionally biased region" description="Basic residues" evidence="1">
    <location>
        <begin position="25"/>
        <end position="36"/>
    </location>
</feature>
<dbReference type="EMBL" id="BMVB01000044">
    <property type="protein sequence ID" value="GHC74037.1"/>
    <property type="molecule type" value="Genomic_DNA"/>
</dbReference>
<reference evidence="2" key="2">
    <citation type="submission" date="2020-09" db="EMBL/GenBank/DDBJ databases">
        <authorList>
            <person name="Sun Q."/>
            <person name="Ohkuma M."/>
        </authorList>
    </citation>
    <scope>NUCLEOTIDE SEQUENCE</scope>
    <source>
        <strain evidence="2">JCM 4633</strain>
    </source>
</reference>
<sequence length="69" mass="7506">MSDIPLGRPQVRPDASAHVPGVRQGNHRRRIKRQPGHRSDGRSTARRSTGIGPRARNPVLPGMPNLSPA</sequence>
<evidence type="ECO:0000313" key="2">
    <source>
        <dbReference type="EMBL" id="GHC74037.1"/>
    </source>
</evidence>
<proteinExistence type="predicted"/>
<evidence type="ECO:0000256" key="1">
    <source>
        <dbReference type="SAM" id="MobiDB-lite"/>
    </source>
</evidence>
<protein>
    <submittedName>
        <fullName evidence="2">Uncharacterized protein</fullName>
    </submittedName>
</protein>
<gene>
    <name evidence="2" type="ORF">GCM10010507_61710</name>
</gene>
<accession>A0A918WR91</accession>
<organism evidence="2 3">
    <name type="scientific">Streptomyces cinnamoneus</name>
    <name type="common">Streptoverticillium cinnamoneum</name>
    <dbReference type="NCBI Taxonomy" id="53446"/>
    <lineage>
        <taxon>Bacteria</taxon>
        <taxon>Bacillati</taxon>
        <taxon>Actinomycetota</taxon>
        <taxon>Actinomycetes</taxon>
        <taxon>Kitasatosporales</taxon>
        <taxon>Streptomycetaceae</taxon>
        <taxon>Streptomyces</taxon>
        <taxon>Streptomyces cinnamoneus group</taxon>
    </lineage>
</organism>
<dbReference type="RefSeq" id="WP_190113239.1">
    <property type="nucleotide sequence ID" value="NZ_BMVB01000044.1"/>
</dbReference>
<feature type="region of interest" description="Disordered" evidence="1">
    <location>
        <begin position="1"/>
        <end position="69"/>
    </location>
</feature>
<dbReference type="Proteomes" id="UP000646244">
    <property type="component" value="Unassembled WGS sequence"/>
</dbReference>
<evidence type="ECO:0000313" key="3">
    <source>
        <dbReference type="Proteomes" id="UP000646244"/>
    </source>
</evidence>
<dbReference type="AlphaFoldDB" id="A0A918WR91"/>
<reference evidence="2" key="1">
    <citation type="journal article" date="2014" name="Int. J. Syst. Evol. Microbiol.">
        <title>Complete genome sequence of Corynebacterium casei LMG S-19264T (=DSM 44701T), isolated from a smear-ripened cheese.</title>
        <authorList>
            <consortium name="US DOE Joint Genome Institute (JGI-PGF)"/>
            <person name="Walter F."/>
            <person name="Albersmeier A."/>
            <person name="Kalinowski J."/>
            <person name="Ruckert C."/>
        </authorList>
    </citation>
    <scope>NUCLEOTIDE SEQUENCE</scope>
    <source>
        <strain evidence="2">JCM 4633</strain>
    </source>
</reference>